<evidence type="ECO:0000313" key="2">
    <source>
        <dbReference type="Proteomes" id="UP000683925"/>
    </source>
</evidence>
<accession>A0A8S1UA20</accession>
<name>A0A8S1UA20_PAROT</name>
<reference evidence="1" key="1">
    <citation type="submission" date="2021-01" db="EMBL/GenBank/DDBJ databases">
        <authorList>
            <consortium name="Genoscope - CEA"/>
            <person name="William W."/>
        </authorList>
    </citation>
    <scope>NUCLEOTIDE SEQUENCE</scope>
</reference>
<keyword evidence="2" id="KW-1185">Reference proteome</keyword>
<dbReference type="Proteomes" id="UP000683925">
    <property type="component" value="Unassembled WGS sequence"/>
</dbReference>
<protein>
    <submittedName>
        <fullName evidence="1">Uncharacterized protein</fullName>
    </submittedName>
</protein>
<dbReference type="AlphaFoldDB" id="A0A8S1UA20"/>
<proteinExistence type="predicted"/>
<organism evidence="1 2">
    <name type="scientific">Paramecium octaurelia</name>
    <dbReference type="NCBI Taxonomy" id="43137"/>
    <lineage>
        <taxon>Eukaryota</taxon>
        <taxon>Sar</taxon>
        <taxon>Alveolata</taxon>
        <taxon>Ciliophora</taxon>
        <taxon>Intramacronucleata</taxon>
        <taxon>Oligohymenophorea</taxon>
        <taxon>Peniculida</taxon>
        <taxon>Parameciidae</taxon>
        <taxon>Paramecium</taxon>
    </lineage>
</organism>
<sequence length="62" mass="7232">MLQLRKQGQMKIQLNSENIQSFSLPSIINSSKWVKFYSLLIEMQVDLKAQSFEKITIQITTL</sequence>
<gene>
    <name evidence="1" type="ORF">POCTA_138.1.T0390013</name>
</gene>
<comment type="caution">
    <text evidence="1">The sequence shown here is derived from an EMBL/GenBank/DDBJ whole genome shotgun (WGS) entry which is preliminary data.</text>
</comment>
<dbReference type="EMBL" id="CAJJDP010000039">
    <property type="protein sequence ID" value="CAD8160743.1"/>
    <property type="molecule type" value="Genomic_DNA"/>
</dbReference>
<evidence type="ECO:0000313" key="1">
    <source>
        <dbReference type="EMBL" id="CAD8160743.1"/>
    </source>
</evidence>